<comment type="pathway">
    <text evidence="2">Siderophore biosynthesis; mycobactin biosynthesis.</text>
</comment>
<comment type="caution">
    <text evidence="11">The sequence shown here is derived from an EMBL/GenBank/DDBJ whole genome shotgun (WGS) entry which is preliminary data.</text>
</comment>
<dbReference type="GO" id="GO:0005737">
    <property type="term" value="C:cytoplasm"/>
    <property type="evidence" value="ECO:0007669"/>
    <property type="project" value="TreeGrafter"/>
</dbReference>
<feature type="region of interest" description="Disordered" evidence="9">
    <location>
        <begin position="1289"/>
        <end position="1324"/>
    </location>
</feature>
<evidence type="ECO:0000313" key="12">
    <source>
        <dbReference type="Proteomes" id="UP000316196"/>
    </source>
</evidence>
<dbReference type="Gene3D" id="3.30.559.10">
    <property type="entry name" value="Chloramphenicol acetyltransferase-like domain"/>
    <property type="match status" value="2"/>
</dbReference>
<dbReference type="Gene3D" id="3.30.559.30">
    <property type="entry name" value="Nonribosomal peptide synthetase, condensation domain"/>
    <property type="match status" value="2"/>
</dbReference>
<feature type="compositionally biased region" description="Basic and acidic residues" evidence="9">
    <location>
        <begin position="85"/>
        <end position="98"/>
    </location>
</feature>
<evidence type="ECO:0000256" key="3">
    <source>
        <dbReference type="ARBA" id="ARBA00007380"/>
    </source>
</evidence>
<evidence type="ECO:0000256" key="9">
    <source>
        <dbReference type="SAM" id="MobiDB-lite"/>
    </source>
</evidence>
<dbReference type="InterPro" id="IPR020806">
    <property type="entry name" value="PKS_PP-bd"/>
</dbReference>
<dbReference type="Pfam" id="PF00501">
    <property type="entry name" value="AMP-binding"/>
    <property type="match status" value="1"/>
</dbReference>
<dbReference type="SMART" id="SM00823">
    <property type="entry name" value="PKS_PP"/>
    <property type="match status" value="2"/>
</dbReference>
<organism evidence="11 12">
    <name type="scientific">Propioniferax innocua</name>
    <dbReference type="NCBI Taxonomy" id="1753"/>
    <lineage>
        <taxon>Bacteria</taxon>
        <taxon>Bacillati</taxon>
        <taxon>Actinomycetota</taxon>
        <taxon>Actinomycetes</taxon>
        <taxon>Propionibacteriales</taxon>
        <taxon>Propionibacteriaceae</taxon>
        <taxon>Propioniferax</taxon>
    </lineage>
</organism>
<dbReference type="InterPro" id="IPR001242">
    <property type="entry name" value="Condensation_dom"/>
</dbReference>
<dbReference type="GO" id="GO:0044550">
    <property type="term" value="P:secondary metabolite biosynthetic process"/>
    <property type="evidence" value="ECO:0007669"/>
    <property type="project" value="TreeGrafter"/>
</dbReference>
<evidence type="ECO:0000259" key="10">
    <source>
        <dbReference type="PROSITE" id="PS50075"/>
    </source>
</evidence>
<protein>
    <recommendedName>
        <fullName evidence="4">Phenyloxazoline synthase MbtB</fullName>
    </recommendedName>
    <alternativeName>
        <fullName evidence="8">Mycobactin synthetase protein B</fullName>
    </alternativeName>
</protein>
<comment type="cofactor">
    <cofactor evidence="1">
        <name>pantetheine 4'-phosphate</name>
        <dbReference type="ChEBI" id="CHEBI:47942"/>
    </cofactor>
</comment>
<evidence type="ECO:0000313" key="11">
    <source>
        <dbReference type="EMBL" id="TQL57947.1"/>
    </source>
</evidence>
<dbReference type="PROSITE" id="PS50075">
    <property type="entry name" value="CARRIER"/>
    <property type="match status" value="3"/>
</dbReference>
<dbReference type="Pfam" id="PF00550">
    <property type="entry name" value="PP-binding"/>
    <property type="match status" value="2"/>
</dbReference>
<dbReference type="CDD" id="cd19535">
    <property type="entry name" value="Cyc_NRPS"/>
    <property type="match status" value="1"/>
</dbReference>
<dbReference type="Gene3D" id="3.40.50.12780">
    <property type="entry name" value="N-terminal domain of ligase-like"/>
    <property type="match status" value="1"/>
</dbReference>
<evidence type="ECO:0000256" key="4">
    <source>
        <dbReference type="ARBA" id="ARBA00016743"/>
    </source>
</evidence>
<dbReference type="GO" id="GO:0031177">
    <property type="term" value="F:phosphopantetheine binding"/>
    <property type="evidence" value="ECO:0007669"/>
    <property type="project" value="InterPro"/>
</dbReference>
<dbReference type="RefSeq" id="WP_142093761.1">
    <property type="nucleotide sequence ID" value="NZ_BAAAMD010000004.1"/>
</dbReference>
<proteinExistence type="inferred from homology"/>
<feature type="region of interest" description="Disordered" evidence="9">
    <location>
        <begin position="1203"/>
        <end position="1253"/>
    </location>
</feature>
<dbReference type="GO" id="GO:0043041">
    <property type="term" value="P:amino acid activation for nonribosomal peptide biosynthetic process"/>
    <property type="evidence" value="ECO:0007669"/>
    <property type="project" value="TreeGrafter"/>
</dbReference>
<feature type="domain" description="Carrier" evidence="10">
    <location>
        <begin position="1732"/>
        <end position="1806"/>
    </location>
</feature>
<reference evidence="11 12" key="1">
    <citation type="submission" date="2019-06" db="EMBL/GenBank/DDBJ databases">
        <title>Sequencing the genomes of 1000 actinobacteria strains.</title>
        <authorList>
            <person name="Klenk H.-P."/>
        </authorList>
    </citation>
    <scope>NUCLEOTIDE SEQUENCE [LARGE SCALE GENOMIC DNA]</scope>
    <source>
        <strain evidence="11 12">DSM 8251</strain>
    </source>
</reference>
<dbReference type="Pfam" id="PF13193">
    <property type="entry name" value="AMP-binding_C"/>
    <property type="match status" value="1"/>
</dbReference>
<dbReference type="Proteomes" id="UP000316196">
    <property type="component" value="Unassembled WGS sequence"/>
</dbReference>
<keyword evidence="6" id="KW-0597">Phosphoprotein</keyword>
<feature type="compositionally biased region" description="Basic residues" evidence="9">
    <location>
        <begin position="1838"/>
        <end position="1847"/>
    </location>
</feature>
<accession>A0A542ZCC1</accession>
<dbReference type="InterPro" id="IPR036736">
    <property type="entry name" value="ACP-like_sf"/>
</dbReference>
<dbReference type="InterPro" id="IPR010071">
    <property type="entry name" value="AA_adenyl_dom"/>
</dbReference>
<dbReference type="GO" id="GO:0016874">
    <property type="term" value="F:ligase activity"/>
    <property type="evidence" value="ECO:0007669"/>
    <property type="project" value="UniProtKB-KW"/>
</dbReference>
<dbReference type="InterPro" id="IPR025110">
    <property type="entry name" value="AMP-bd_C"/>
</dbReference>
<sequence length="1853" mass="201066">MSQFSPSEVPDTVSAADSSVLRLIVEEVTGTPLGAGDASRTLADLGVDSFGALAVRRGIAERLGVRLELVHLLGSVTLGELEAEVARSEETRSEEARSDGGGVDGESMRVDESDTTGADLRDGALTAVQAAYWTGRGDDFELGGVASWWYHEYECEPTGDVDTWLDGIERAWRRVVAHHPMLRTVIGRDGRQHVAVHDVRSWQMPRMDWRNRQSDEAREALVALGAERSHQRRPSDVWPLFDITAVILPADAEGTARVRLLVGFDVLVIDFASWCLVMRQWGEMVDHPERDLPRAPGFAEVLADRAESEEHRAIVVRDAQWWAQRDLPHGPTLPVDRIGDRFTREQRRLPAGVWAALQERAAEHGVSPTAVVLATFALMLDRVRRGEGGFSVNLTLYDRPEGVEAIESVVGDFTTTGILSVPTEPTRRDFAVLAREVNARLWESVEHRAHAGMLERRRRASGADPDVATDPVVFTSGIGGPDPSVDQWLGERAFGVSQTPQVILDHLVWVEEGELVLTWDHRTGSWPTGFWDLFTQGELNALTRLSGAEDWGRPGLLWDPLAADHGVVPRGEGGPLLVDPWRETCADGRGAVALWSGGQSLGHDDLMARACDVASMLVERGIGPGDLVMVACPRGVAQIVAVLGIELAGAGYVPVDTQWPAVRLASVQRRSGLGWAICCETDDVELPESVGRIDLDSDGRPVAPASDPRVFDQASTPRADELAYAIFTSGSTGEPKGVAIEHQQARTTIDDVNERFAIGADDVVLGVSALSFDLSVHDIFGTLGSGGTLVLPDVDRARDPEHWLELMGRHGVTVWNSAPPLLEMLVEYAEFAPGAAEALASLRVVMLSGDWIPVSLPDRLRALAPQVSVNSLGGATEGSIWSITYPIGEVDPAWPSIPYGRGLREQWFHILDSEGWPVRVGEVGELWIGGNGVAQGYVGDPEKTAERFVVHPVLQERLYRTGDVGRWRPDGNIEFLGRTDRQVKVRGHRIELGEVEAGLLRTPGVRSAVALAMPGPDERPRLVAHVVPAPGAEVDERELARRLSAELPEYMVPTRILLHNGLPTTENGKIDVKALPNPYRGARGARPKEKASVSTEPVGAGSEGDGVRTAVAPERPEADSAPGLPEVMATETRAWQKVLAELIGVESEERIEPGGWPERTLVDCGVTSLGLVRLANAMEDAGFPRPRFAELMGGATVAQLVARHAPSSRPAAQDRPSSSSRSMAEPSSRERRSSVGETSPGRTVTAEPAVEVRGGGDSLADRLRLLADRLERLDAELAATRAALSGVTAHGAPAGSEPAAISDAAPTPGGVAESVSAVPQEAMSDADEWPLTEMQLAYLVGRAPDASGVAVAPHYYTEALVSDLDAERLQRALDTLVERHPMLRTVVTETSTHRLDPDAGWTLETADHRHLDREAQLGERDRIRAERDHRLLPVDRAPMMRLLAVRLDERFWRLHLDLDLLFCDASSAHLVISELATLMRGGRLDVRRPGNPFAQWCREREGADRTAAREHWRARAASMPLDPPVSLGPGDGRFRRRRLELTPRRWAEVRAEARTAGLTPTAWIADALGQAVDASAGFPVVLTTTERPEGWTDVVGDFSGTMLLAIDPTAPETERRAALREQYWSGLEHASGASGVHGNEVLRMLRDRDADVRLPIAISSALGGVRGDASQLLDALGTTEYAISQTPGVLLDVQLFESDGSLVVVWDAVSSAFPTGWLESRFARFTELLHGRSTAVGIGDAMEQILGELLGAPIDRAASFFELGATSLQLVTAHRRLREAGFDIGVVDVFAHPSVAALEAQHGGTHPKREHAGTLRAGEGGSAPEPRADRVHDPLERARRRGRRRAQVVRERG</sequence>
<dbReference type="Gene3D" id="1.10.1200.10">
    <property type="entry name" value="ACP-like"/>
    <property type="match status" value="2"/>
</dbReference>
<feature type="region of interest" description="Disordered" evidence="9">
    <location>
        <begin position="1800"/>
        <end position="1853"/>
    </location>
</feature>
<dbReference type="OrthoDB" id="2472181at2"/>
<dbReference type="InterPro" id="IPR009081">
    <property type="entry name" value="PP-bd_ACP"/>
</dbReference>
<comment type="similarity">
    <text evidence="3">Belongs to the ATP-dependent AMP-binding enzyme family. MbtB subfamily.</text>
</comment>
<keyword evidence="7" id="KW-0436">Ligase</keyword>
<feature type="region of interest" description="Disordered" evidence="9">
    <location>
        <begin position="1075"/>
        <end position="1108"/>
    </location>
</feature>
<dbReference type="SUPFAM" id="SSF47336">
    <property type="entry name" value="ACP-like"/>
    <property type="match status" value="2"/>
</dbReference>
<gene>
    <name evidence="11" type="ORF">FB460_1795</name>
</gene>
<dbReference type="InterPro" id="IPR042099">
    <property type="entry name" value="ANL_N_sf"/>
</dbReference>
<dbReference type="EMBL" id="VFOR01000002">
    <property type="protein sequence ID" value="TQL57947.1"/>
    <property type="molecule type" value="Genomic_DNA"/>
</dbReference>
<evidence type="ECO:0000256" key="2">
    <source>
        <dbReference type="ARBA" id="ARBA00005102"/>
    </source>
</evidence>
<dbReference type="InterPro" id="IPR045851">
    <property type="entry name" value="AMP-bd_C_sf"/>
</dbReference>
<dbReference type="SUPFAM" id="SSF52777">
    <property type="entry name" value="CoA-dependent acyltransferases"/>
    <property type="match status" value="4"/>
</dbReference>
<dbReference type="PANTHER" id="PTHR45527">
    <property type="entry name" value="NONRIBOSOMAL PEPTIDE SYNTHETASE"/>
    <property type="match status" value="1"/>
</dbReference>
<feature type="domain" description="Carrier" evidence="10">
    <location>
        <begin position="1129"/>
        <end position="1208"/>
    </location>
</feature>
<dbReference type="InterPro" id="IPR057737">
    <property type="entry name" value="Condensation_MtbB-like"/>
</dbReference>
<dbReference type="NCBIfam" id="TIGR01733">
    <property type="entry name" value="AA-adenyl-dom"/>
    <property type="match status" value="1"/>
</dbReference>
<evidence type="ECO:0000256" key="5">
    <source>
        <dbReference type="ARBA" id="ARBA00022450"/>
    </source>
</evidence>
<evidence type="ECO:0000256" key="6">
    <source>
        <dbReference type="ARBA" id="ARBA00022553"/>
    </source>
</evidence>
<feature type="region of interest" description="Disordered" evidence="9">
    <location>
        <begin position="85"/>
        <end position="117"/>
    </location>
</feature>
<dbReference type="InterPro" id="IPR000873">
    <property type="entry name" value="AMP-dep_synth/lig_dom"/>
</dbReference>
<dbReference type="Pfam" id="PF00668">
    <property type="entry name" value="Condensation"/>
    <property type="match status" value="2"/>
</dbReference>
<feature type="domain" description="Carrier" evidence="10">
    <location>
        <begin position="15"/>
        <end position="89"/>
    </location>
</feature>
<dbReference type="SUPFAM" id="SSF56801">
    <property type="entry name" value="Acetyl-CoA synthetase-like"/>
    <property type="match status" value="1"/>
</dbReference>
<dbReference type="GO" id="GO:0000036">
    <property type="term" value="F:acyl carrier activity"/>
    <property type="evidence" value="ECO:0007669"/>
    <property type="project" value="TreeGrafter"/>
</dbReference>
<evidence type="ECO:0000256" key="1">
    <source>
        <dbReference type="ARBA" id="ARBA00001957"/>
    </source>
</evidence>
<dbReference type="PANTHER" id="PTHR45527:SF10">
    <property type="entry name" value="PYOCHELIN SYNTHASE PCHF"/>
    <property type="match status" value="1"/>
</dbReference>
<name>A0A542ZCC1_9ACTN</name>
<feature type="compositionally biased region" description="Low complexity" evidence="9">
    <location>
        <begin position="1205"/>
        <end position="1226"/>
    </location>
</feature>
<evidence type="ECO:0000256" key="7">
    <source>
        <dbReference type="ARBA" id="ARBA00022598"/>
    </source>
</evidence>
<keyword evidence="12" id="KW-1185">Reference proteome</keyword>
<keyword evidence="5" id="KW-0596">Phosphopantetheine</keyword>
<feature type="compositionally biased region" description="Basic and acidic residues" evidence="9">
    <location>
        <begin position="1826"/>
        <end position="1837"/>
    </location>
</feature>
<dbReference type="Gene3D" id="3.30.300.30">
    <property type="match status" value="1"/>
</dbReference>
<dbReference type="InterPro" id="IPR023213">
    <property type="entry name" value="CAT-like_dom_sf"/>
</dbReference>
<evidence type="ECO:0000256" key="8">
    <source>
        <dbReference type="ARBA" id="ARBA00033440"/>
    </source>
</evidence>